<dbReference type="EMBL" id="AOLV01000008">
    <property type="protein sequence ID" value="EPX87197.1"/>
    <property type="molecule type" value="Genomic_DNA"/>
</dbReference>
<dbReference type="STRING" id="1123069.ruthe_00594"/>
<reference evidence="2 3" key="1">
    <citation type="journal article" date="2013" name="Stand. Genomic Sci.">
        <title>Genome sequence of the reddish-pigmented Rubellimicrobium thermophilum type strain (DSM 16684(T)), a member of the Roseobacter clade.</title>
        <authorList>
            <person name="Fiebig A."/>
            <person name="Riedel T."/>
            <person name="Gronow S."/>
            <person name="Petersen J."/>
            <person name="Klenk H.P."/>
            <person name="Goker M."/>
        </authorList>
    </citation>
    <scope>NUCLEOTIDE SEQUENCE [LARGE SCALE GENOMIC DNA]</scope>
    <source>
        <strain evidence="2 3">DSM 16684</strain>
    </source>
</reference>
<dbReference type="SUPFAM" id="SSF50998">
    <property type="entry name" value="Quinoprotein alcohol dehydrogenase-like"/>
    <property type="match status" value="2"/>
</dbReference>
<dbReference type="InterPro" id="IPR015943">
    <property type="entry name" value="WD40/YVTN_repeat-like_dom_sf"/>
</dbReference>
<dbReference type="OrthoDB" id="5290752at2"/>
<comment type="caution">
    <text evidence="2">The sequence shown here is derived from an EMBL/GenBank/DDBJ whole genome shotgun (WGS) entry which is preliminary data.</text>
</comment>
<keyword evidence="3" id="KW-1185">Reference proteome</keyword>
<proteinExistence type="predicted"/>
<dbReference type="RefSeq" id="WP_021096701.1">
    <property type="nucleotide sequence ID" value="NZ_KE557320.1"/>
</dbReference>
<dbReference type="PATRIC" id="fig|1123069.3.peg.558"/>
<dbReference type="Pfam" id="PF13360">
    <property type="entry name" value="PQQ_2"/>
    <property type="match status" value="1"/>
</dbReference>
<dbReference type="PROSITE" id="PS51257">
    <property type="entry name" value="PROKAR_LIPOPROTEIN"/>
    <property type="match status" value="1"/>
</dbReference>
<accession>S9R5L7</accession>
<evidence type="ECO:0000313" key="2">
    <source>
        <dbReference type="EMBL" id="EPX87197.1"/>
    </source>
</evidence>
<sequence>MTGRRLGIAVLGLAALAACGQQEVILPGERLPLREGTFANTTPLAQPRGIALPAQTANADWTHRNGGPSHAAGHPALPGNLALAFSVPIGEGNSRRARITAEPVIAGGRVFTLDARATVSAFSTGGGLLWSREVVPAGVARADASGGGLATDGDVLIVTTGHGQVTALDAATGETRWTQDLDAPGTAAPTILGDLVIVMARDGQAWALERGNGRVRWTQRAIPSEAGYAGGAGAAARPGLVILPYASGEVAAVFPEGGLRRWSTVIAGRRLGAAAAHAATDIGADPVIDGGRVYVGNVSGTVAALDIETGRTLWTLREGAVSPVWPAGDSIFLVNDLNELLRIEAATGAVIWRQPLPRAERRRGVSTHLGPVLAGGRLILAATDGALRQYDPASGTPLGDIPLPAEAVSAPVVAGQTLYVVTGDGRLNAFR</sequence>
<dbReference type="SMART" id="SM00564">
    <property type="entry name" value="PQQ"/>
    <property type="match status" value="5"/>
</dbReference>
<evidence type="ECO:0000313" key="3">
    <source>
        <dbReference type="Proteomes" id="UP000015346"/>
    </source>
</evidence>
<gene>
    <name evidence="2" type="ORF">ruthe_00594</name>
</gene>
<dbReference type="Proteomes" id="UP000015346">
    <property type="component" value="Unassembled WGS sequence"/>
</dbReference>
<evidence type="ECO:0000259" key="1">
    <source>
        <dbReference type="Pfam" id="PF13360"/>
    </source>
</evidence>
<dbReference type="PANTHER" id="PTHR34512:SF30">
    <property type="entry name" value="OUTER MEMBRANE PROTEIN ASSEMBLY FACTOR BAMB"/>
    <property type="match status" value="1"/>
</dbReference>
<protein>
    <submittedName>
        <fullName evidence="2">WD40-like repeat protein</fullName>
    </submittedName>
</protein>
<dbReference type="InterPro" id="IPR011047">
    <property type="entry name" value="Quinoprotein_ADH-like_sf"/>
</dbReference>
<dbReference type="InterPro" id="IPR002372">
    <property type="entry name" value="PQQ_rpt_dom"/>
</dbReference>
<organism evidence="2 3">
    <name type="scientific">Rubellimicrobium thermophilum DSM 16684</name>
    <dbReference type="NCBI Taxonomy" id="1123069"/>
    <lineage>
        <taxon>Bacteria</taxon>
        <taxon>Pseudomonadati</taxon>
        <taxon>Pseudomonadota</taxon>
        <taxon>Alphaproteobacteria</taxon>
        <taxon>Rhodobacterales</taxon>
        <taxon>Roseobacteraceae</taxon>
        <taxon>Rubellimicrobium</taxon>
    </lineage>
</organism>
<dbReference type="PANTHER" id="PTHR34512">
    <property type="entry name" value="CELL SURFACE PROTEIN"/>
    <property type="match status" value="1"/>
</dbReference>
<dbReference type="AlphaFoldDB" id="S9R5L7"/>
<dbReference type="InterPro" id="IPR018391">
    <property type="entry name" value="PQQ_b-propeller_rpt"/>
</dbReference>
<dbReference type="HOGENOM" id="CLU_027480_3_0_5"/>
<dbReference type="Gene3D" id="2.130.10.10">
    <property type="entry name" value="YVTN repeat-like/Quinoprotein amine dehydrogenase"/>
    <property type="match status" value="1"/>
</dbReference>
<name>S9R5L7_9RHOB</name>
<feature type="domain" description="Pyrrolo-quinoline quinone repeat" evidence="1">
    <location>
        <begin position="116"/>
        <end position="354"/>
    </location>
</feature>